<keyword evidence="1" id="KW-1133">Transmembrane helix</keyword>
<dbReference type="Proteomes" id="UP000829829">
    <property type="component" value="Plasmid p3_LIP1512017"/>
</dbReference>
<evidence type="ECO:0000313" key="3">
    <source>
        <dbReference type="Proteomes" id="UP000829829"/>
    </source>
</evidence>
<accession>A0AAE9KB85</accession>
<reference evidence="2" key="1">
    <citation type="submission" date="2022-02" db="EMBL/GenBank/DDBJ databases">
        <title>The genetically variable rfb locus in Leptospira is a mobile cassette and a molecular signature of serovar identity.</title>
        <authorList>
            <person name="Nieves C."/>
            <person name="Vincent A.T."/>
            <person name="Zarantonelli L."/>
            <person name="Picardeau M."/>
            <person name="Veyrier F.J."/>
            <person name="Buschiazzo A."/>
        </authorList>
    </citation>
    <scope>NUCLEOTIDE SEQUENCE</scope>
    <source>
        <strain evidence="2">IP1512017</strain>
        <plasmid evidence="2">p3_LIP1512017</plasmid>
    </source>
</reference>
<evidence type="ECO:0000313" key="2">
    <source>
        <dbReference type="EMBL" id="UOG58949.1"/>
    </source>
</evidence>
<evidence type="ECO:0000256" key="1">
    <source>
        <dbReference type="SAM" id="Phobius"/>
    </source>
</evidence>
<proteinExistence type="predicted"/>
<protein>
    <recommendedName>
        <fullName evidence="4">Lipoprotein</fullName>
    </recommendedName>
</protein>
<organism evidence="2 3">
    <name type="scientific">Leptospira noguchii</name>
    <dbReference type="NCBI Taxonomy" id="28182"/>
    <lineage>
        <taxon>Bacteria</taxon>
        <taxon>Pseudomonadati</taxon>
        <taxon>Spirochaetota</taxon>
        <taxon>Spirochaetia</taxon>
        <taxon>Leptospirales</taxon>
        <taxon>Leptospiraceae</taxon>
        <taxon>Leptospira</taxon>
    </lineage>
</organism>
<keyword evidence="1" id="KW-0812">Transmembrane</keyword>
<dbReference type="EMBL" id="CP091961">
    <property type="protein sequence ID" value="UOG58949.1"/>
    <property type="molecule type" value="Genomic_DNA"/>
</dbReference>
<name>A0AAE9KB85_9LEPT</name>
<dbReference type="AlphaFoldDB" id="A0AAE9KB85"/>
<evidence type="ECO:0008006" key="4">
    <source>
        <dbReference type="Google" id="ProtNLM"/>
    </source>
</evidence>
<sequence>MKEFIYILLSLLVFQNCVWTNLNTERINLSEKNTNKTVSIKIDFDYNNRDSINLDLEHHKLSSMYIQSIRDLKIFDRVTYSDVKADYIINIKTTSILNSTGMLFYFLSAISLGIIPLYYNESMELNVELINSRTKNKSNISFPLDIKFISNIYTTSHYRSFDREEISKVVVKKIIFEGIQSKVIDI</sequence>
<dbReference type="RefSeq" id="WP_243816261.1">
    <property type="nucleotide sequence ID" value="NZ_CP091961.1"/>
</dbReference>
<feature type="transmembrane region" description="Helical" evidence="1">
    <location>
        <begin position="102"/>
        <end position="119"/>
    </location>
</feature>
<geneLocation type="plasmid" evidence="2 3">
    <name>p3_LIP1512017</name>
</geneLocation>
<keyword evidence="1" id="KW-0472">Membrane</keyword>
<keyword evidence="2" id="KW-0614">Plasmid</keyword>
<gene>
    <name evidence="2" type="ORF">MAL03_20925</name>
</gene>